<feature type="compositionally biased region" description="Polar residues" evidence="1">
    <location>
        <begin position="1"/>
        <end position="13"/>
    </location>
</feature>
<dbReference type="Gene3D" id="3.80.10.10">
    <property type="entry name" value="Ribonuclease Inhibitor"/>
    <property type="match status" value="1"/>
</dbReference>
<dbReference type="GeneID" id="18800124"/>
<dbReference type="Proteomes" id="UP000053927">
    <property type="component" value="Unassembled WGS sequence"/>
</dbReference>
<gene>
    <name evidence="2" type="ORF">STEHIDRAFT_150902</name>
</gene>
<organism evidence="2 3">
    <name type="scientific">Stereum hirsutum (strain FP-91666)</name>
    <name type="common">White-rot fungus</name>
    <dbReference type="NCBI Taxonomy" id="721885"/>
    <lineage>
        <taxon>Eukaryota</taxon>
        <taxon>Fungi</taxon>
        <taxon>Dikarya</taxon>
        <taxon>Basidiomycota</taxon>
        <taxon>Agaricomycotina</taxon>
        <taxon>Agaricomycetes</taxon>
        <taxon>Russulales</taxon>
        <taxon>Stereaceae</taxon>
        <taxon>Stereum</taxon>
    </lineage>
</organism>
<reference evidence="3" key="1">
    <citation type="journal article" date="2012" name="Science">
        <title>The Paleozoic origin of enzymatic lignin decomposition reconstructed from 31 fungal genomes.</title>
        <authorList>
            <person name="Floudas D."/>
            <person name="Binder M."/>
            <person name="Riley R."/>
            <person name="Barry K."/>
            <person name="Blanchette R.A."/>
            <person name="Henrissat B."/>
            <person name="Martinez A.T."/>
            <person name="Otillar R."/>
            <person name="Spatafora J.W."/>
            <person name="Yadav J.S."/>
            <person name="Aerts A."/>
            <person name="Benoit I."/>
            <person name="Boyd A."/>
            <person name="Carlson A."/>
            <person name="Copeland A."/>
            <person name="Coutinho P.M."/>
            <person name="de Vries R.P."/>
            <person name="Ferreira P."/>
            <person name="Findley K."/>
            <person name="Foster B."/>
            <person name="Gaskell J."/>
            <person name="Glotzer D."/>
            <person name="Gorecki P."/>
            <person name="Heitman J."/>
            <person name="Hesse C."/>
            <person name="Hori C."/>
            <person name="Igarashi K."/>
            <person name="Jurgens J.A."/>
            <person name="Kallen N."/>
            <person name="Kersten P."/>
            <person name="Kohler A."/>
            <person name="Kuees U."/>
            <person name="Kumar T.K.A."/>
            <person name="Kuo A."/>
            <person name="LaButti K."/>
            <person name="Larrondo L.F."/>
            <person name="Lindquist E."/>
            <person name="Ling A."/>
            <person name="Lombard V."/>
            <person name="Lucas S."/>
            <person name="Lundell T."/>
            <person name="Martin R."/>
            <person name="McLaughlin D.J."/>
            <person name="Morgenstern I."/>
            <person name="Morin E."/>
            <person name="Murat C."/>
            <person name="Nagy L.G."/>
            <person name="Nolan M."/>
            <person name="Ohm R.A."/>
            <person name="Patyshakuliyeva A."/>
            <person name="Rokas A."/>
            <person name="Ruiz-Duenas F.J."/>
            <person name="Sabat G."/>
            <person name="Salamov A."/>
            <person name="Samejima M."/>
            <person name="Schmutz J."/>
            <person name="Slot J.C."/>
            <person name="St John F."/>
            <person name="Stenlid J."/>
            <person name="Sun H."/>
            <person name="Sun S."/>
            <person name="Syed K."/>
            <person name="Tsang A."/>
            <person name="Wiebenga A."/>
            <person name="Young D."/>
            <person name="Pisabarro A."/>
            <person name="Eastwood D.C."/>
            <person name="Martin F."/>
            <person name="Cullen D."/>
            <person name="Grigoriev I.V."/>
            <person name="Hibbett D.S."/>
        </authorList>
    </citation>
    <scope>NUCLEOTIDE SEQUENCE [LARGE SCALE GENOMIC DNA]</scope>
    <source>
        <strain evidence="3">FP-91666</strain>
    </source>
</reference>
<sequence length="571" mass="62536">MPIQSPRPQTPLSSRVAPPKVISGGSHGPPPQLSSEILLRIFKALGIFDVPIHDTQFLDLVRADDSDLALSMSVTGDGRSAYRLNAFRTLACVCKGWTEPARTAFWSAVDVSQDGMVGLLKAMEDSGSKSKVAAIKHFSISMHKNLNKAQKQPVSADDIRFLLPSILFRLPRRLRSFQVLCSDDNDLGLAVYETIVSAHVSSTAQSPASLWTIDADKVDIRARGHGHPLRLFLRHFTNVKDLTLSAGWRDHRPSVISSPTLSPTLSPRLLPKLDTASATNGSIRAPPFLSAFDGLDLQSLSIILDCSTPTNVTNEPDAMDLDEESYSGHIPSVAQHLALELRNSEACANLRSLHITMDNWHDNISPEDSVRAFSHLLSIGGESRVGVQELTLETDCDKETCPRSEESSQRVKSLCETIFTHPFTSSSSSSTSPYDAPLPPIITPYPNLTHLRLTEFGLSPLSLPLLIHTLDCSPTLQSLDLTTIDDREDEALAVGHCLRLERLMLNLREVRVRFGRVPRGIGEETSESELDGQVEAGGWVGLDLRESWGEVEMVGATRGGINVKIVWPEEA</sequence>
<keyword evidence="3" id="KW-1185">Reference proteome</keyword>
<dbReference type="RefSeq" id="XP_007311270.1">
    <property type="nucleotide sequence ID" value="XM_007311208.1"/>
</dbReference>
<dbReference type="EMBL" id="JH687402">
    <property type="protein sequence ID" value="EIM79699.1"/>
    <property type="molecule type" value="Genomic_DNA"/>
</dbReference>
<feature type="region of interest" description="Disordered" evidence="1">
    <location>
        <begin position="1"/>
        <end position="29"/>
    </location>
</feature>
<dbReference type="InterPro" id="IPR032675">
    <property type="entry name" value="LRR_dom_sf"/>
</dbReference>
<evidence type="ECO:0000313" key="2">
    <source>
        <dbReference type="EMBL" id="EIM79699.1"/>
    </source>
</evidence>
<dbReference type="SUPFAM" id="SSF52047">
    <property type="entry name" value="RNI-like"/>
    <property type="match status" value="1"/>
</dbReference>
<accession>R7RWL0</accession>
<evidence type="ECO:0000313" key="3">
    <source>
        <dbReference type="Proteomes" id="UP000053927"/>
    </source>
</evidence>
<proteinExistence type="predicted"/>
<dbReference type="KEGG" id="shs:STEHIDRAFT_150902"/>
<name>R7RWL0_STEHR</name>
<dbReference type="AlphaFoldDB" id="R7RWL0"/>
<protein>
    <recommendedName>
        <fullName evidence="4">F-box domain-containing protein</fullName>
    </recommendedName>
</protein>
<evidence type="ECO:0008006" key="4">
    <source>
        <dbReference type="Google" id="ProtNLM"/>
    </source>
</evidence>
<evidence type="ECO:0000256" key="1">
    <source>
        <dbReference type="SAM" id="MobiDB-lite"/>
    </source>
</evidence>